<dbReference type="EMBL" id="BIFR01000001">
    <property type="protein sequence ID" value="GCE12773.1"/>
    <property type="molecule type" value="Genomic_DNA"/>
</dbReference>
<evidence type="ECO:0000256" key="3">
    <source>
        <dbReference type="ARBA" id="ARBA00022538"/>
    </source>
</evidence>
<accession>A0A402A0X8</accession>
<organism evidence="12 13">
    <name type="scientific">Tengunoibacter tsumagoiensis</name>
    <dbReference type="NCBI Taxonomy" id="2014871"/>
    <lineage>
        <taxon>Bacteria</taxon>
        <taxon>Bacillati</taxon>
        <taxon>Chloroflexota</taxon>
        <taxon>Ktedonobacteria</taxon>
        <taxon>Ktedonobacterales</taxon>
        <taxon>Dictyobacteraceae</taxon>
        <taxon>Tengunoibacter</taxon>
    </lineage>
</organism>
<evidence type="ECO:0000256" key="11">
    <source>
        <dbReference type="HAMAP-Rule" id="MF_00276"/>
    </source>
</evidence>
<evidence type="ECO:0000256" key="1">
    <source>
        <dbReference type="ARBA" id="ARBA00022448"/>
    </source>
</evidence>
<keyword evidence="3 11" id="KW-0633">Potassium transport</keyword>
<evidence type="ECO:0000256" key="7">
    <source>
        <dbReference type="ARBA" id="ARBA00022958"/>
    </source>
</evidence>
<evidence type="ECO:0000256" key="2">
    <source>
        <dbReference type="ARBA" id="ARBA00022475"/>
    </source>
</evidence>
<gene>
    <name evidence="12" type="primary">kdpC_1</name>
    <name evidence="11" type="synonym">kdpC</name>
    <name evidence="12" type="ORF">KTT_26320</name>
</gene>
<comment type="subunit">
    <text evidence="11">The system is composed of three essential subunits: KdpA, KdpB and KdpC.</text>
</comment>
<evidence type="ECO:0000256" key="8">
    <source>
        <dbReference type="ARBA" id="ARBA00022989"/>
    </source>
</evidence>
<protein>
    <recommendedName>
        <fullName evidence="11">Potassium-transporting ATPase KdpC subunit</fullName>
    </recommendedName>
    <alternativeName>
        <fullName evidence="11">ATP phosphohydrolase [potassium-transporting] C chain</fullName>
    </alternativeName>
    <alternativeName>
        <fullName evidence="11">Potassium-binding and translocating subunit C</fullName>
    </alternativeName>
    <alternativeName>
        <fullName evidence="11">Potassium-translocating ATPase C chain</fullName>
    </alternativeName>
</protein>
<evidence type="ECO:0000256" key="5">
    <source>
        <dbReference type="ARBA" id="ARBA00022741"/>
    </source>
</evidence>
<name>A0A402A0X8_9CHLR</name>
<dbReference type="AlphaFoldDB" id="A0A402A0X8"/>
<dbReference type="NCBIfam" id="TIGR00681">
    <property type="entry name" value="kdpC"/>
    <property type="match status" value="1"/>
</dbReference>
<dbReference type="GO" id="GO:0008556">
    <property type="term" value="F:P-type potassium transmembrane transporter activity"/>
    <property type="evidence" value="ECO:0007669"/>
    <property type="project" value="InterPro"/>
</dbReference>
<evidence type="ECO:0000256" key="4">
    <source>
        <dbReference type="ARBA" id="ARBA00022692"/>
    </source>
</evidence>
<dbReference type="NCBIfam" id="NF001454">
    <property type="entry name" value="PRK00315.1"/>
    <property type="match status" value="1"/>
</dbReference>
<dbReference type="GO" id="GO:0005886">
    <property type="term" value="C:plasma membrane"/>
    <property type="evidence" value="ECO:0007669"/>
    <property type="project" value="UniProtKB-SubCell"/>
</dbReference>
<keyword evidence="2 11" id="KW-1003">Cell membrane</keyword>
<dbReference type="InterPro" id="IPR003820">
    <property type="entry name" value="KdpC"/>
</dbReference>
<dbReference type="Pfam" id="PF02669">
    <property type="entry name" value="KdpC"/>
    <property type="match status" value="1"/>
</dbReference>
<keyword evidence="9 11" id="KW-0406">Ion transport</keyword>
<dbReference type="Proteomes" id="UP000287352">
    <property type="component" value="Unassembled WGS sequence"/>
</dbReference>
<dbReference type="HAMAP" id="MF_00276">
    <property type="entry name" value="KdpC"/>
    <property type="match status" value="1"/>
</dbReference>
<dbReference type="GO" id="GO:0005524">
    <property type="term" value="F:ATP binding"/>
    <property type="evidence" value="ECO:0007669"/>
    <property type="project" value="UniProtKB-UniRule"/>
</dbReference>
<proteinExistence type="inferred from homology"/>
<keyword evidence="13" id="KW-1185">Reference proteome</keyword>
<dbReference type="PANTHER" id="PTHR30042:SF2">
    <property type="entry name" value="POTASSIUM-TRANSPORTING ATPASE KDPC SUBUNIT"/>
    <property type="match status" value="1"/>
</dbReference>
<dbReference type="PANTHER" id="PTHR30042">
    <property type="entry name" value="POTASSIUM-TRANSPORTING ATPASE C CHAIN"/>
    <property type="match status" value="1"/>
</dbReference>
<keyword evidence="5 11" id="KW-0547">Nucleotide-binding</keyword>
<keyword evidence="7 11" id="KW-0630">Potassium</keyword>
<sequence length="203" mass="21824">MALVMKKYIRPAIVVTLLLTVVTGLFYPGIVTALAQLIFPAQANGSLHYASDGKTVIGSDLIGQYWTSPQYFHGRPSATVSVDGSKAQPYNAQNSAASNLGPTNKVLIDGVKQNEDAVRKENPNTPLSTPVPVDLVTASGSGLDPDISVAGALFQVPRIATQRGLSEDAVKKIITDHTQHRFLWVFGDEYVNVLDLNLALDHK</sequence>
<dbReference type="PIRSF" id="PIRSF001296">
    <property type="entry name" value="K_ATPase_KdpC"/>
    <property type="match status" value="1"/>
</dbReference>
<comment type="function">
    <text evidence="11">Part of the high-affinity ATP-driven potassium transport (or Kdp) system, which catalyzes the hydrolysis of ATP coupled with the electrogenic transport of potassium into the cytoplasm. This subunit acts as a catalytic chaperone that increases the ATP-binding affinity of the ATP-hydrolyzing subunit KdpB by the formation of a transient KdpB/KdpC/ATP ternary complex.</text>
</comment>
<keyword evidence="8 11" id="KW-1133">Transmembrane helix</keyword>
<comment type="caution">
    <text evidence="12">The sequence shown here is derived from an EMBL/GenBank/DDBJ whole genome shotgun (WGS) entry which is preliminary data.</text>
</comment>
<evidence type="ECO:0000313" key="13">
    <source>
        <dbReference type="Proteomes" id="UP000287352"/>
    </source>
</evidence>
<keyword evidence="1 11" id="KW-0813">Transport</keyword>
<keyword evidence="4 11" id="KW-0812">Transmembrane</keyword>
<evidence type="ECO:0000256" key="10">
    <source>
        <dbReference type="ARBA" id="ARBA00023136"/>
    </source>
</evidence>
<comment type="subcellular location">
    <subcellularLocation>
        <location evidence="11">Cell membrane</location>
        <topology evidence="11">Single-pass membrane protein</topology>
    </subcellularLocation>
</comment>
<keyword evidence="6 11" id="KW-0067">ATP-binding</keyword>
<keyword evidence="10 11" id="KW-0472">Membrane</keyword>
<reference evidence="13" key="1">
    <citation type="submission" date="2018-12" db="EMBL/GenBank/DDBJ databases">
        <title>Tengunoibacter tsumagoiensis gen. nov., sp. nov., Dictyobacter kobayashii sp. nov., D. alpinus sp. nov., and D. joshuensis sp. nov. and description of Dictyobacteraceae fam. nov. within the order Ktedonobacterales isolated from Tengu-no-mugimeshi.</title>
        <authorList>
            <person name="Wang C.M."/>
            <person name="Zheng Y."/>
            <person name="Sakai Y."/>
            <person name="Toyoda A."/>
            <person name="Minakuchi Y."/>
            <person name="Abe K."/>
            <person name="Yokota A."/>
            <person name="Yabe S."/>
        </authorList>
    </citation>
    <scope>NUCLEOTIDE SEQUENCE [LARGE SCALE GENOMIC DNA]</scope>
    <source>
        <strain evidence="13">Uno3</strain>
    </source>
</reference>
<evidence type="ECO:0000256" key="9">
    <source>
        <dbReference type="ARBA" id="ARBA00023065"/>
    </source>
</evidence>
<evidence type="ECO:0000256" key="6">
    <source>
        <dbReference type="ARBA" id="ARBA00022840"/>
    </source>
</evidence>
<comment type="similarity">
    <text evidence="11">Belongs to the KdpC family.</text>
</comment>
<evidence type="ECO:0000313" key="12">
    <source>
        <dbReference type="EMBL" id="GCE12773.1"/>
    </source>
</evidence>